<comment type="caution">
    <text evidence="1">The sequence shown here is derived from an EMBL/GenBank/DDBJ whole genome shotgun (WGS) entry which is preliminary data.</text>
</comment>
<organism evidence="1 2">
    <name type="scientific">Crepidotus variabilis</name>
    <dbReference type="NCBI Taxonomy" id="179855"/>
    <lineage>
        <taxon>Eukaryota</taxon>
        <taxon>Fungi</taxon>
        <taxon>Dikarya</taxon>
        <taxon>Basidiomycota</taxon>
        <taxon>Agaricomycotina</taxon>
        <taxon>Agaricomycetes</taxon>
        <taxon>Agaricomycetidae</taxon>
        <taxon>Agaricales</taxon>
        <taxon>Agaricineae</taxon>
        <taxon>Crepidotaceae</taxon>
        <taxon>Crepidotus</taxon>
    </lineage>
</organism>
<sequence>MSIAFASGPPEFQVKSLSFTGSGCPSQSTAYFSNNDNTAVTVIFANFVAEAGPSVAETSNNVDCKLTFGAHVPAGYKFGIISARYSGYYSLDDQVTADVITKYYFQGSKASTKASYGGPFSGGDFKHTDKFDLSSTIQSSCGGEISLNVDQEIQISNTRNPDGSGSATTDSLDLNLQWQQC</sequence>
<accession>A0A9P6E3S4</accession>
<dbReference type="InterPro" id="IPR025649">
    <property type="entry name" value="DUF4360"/>
</dbReference>
<evidence type="ECO:0000313" key="2">
    <source>
        <dbReference type="Proteomes" id="UP000807306"/>
    </source>
</evidence>
<dbReference type="Proteomes" id="UP000807306">
    <property type="component" value="Unassembled WGS sequence"/>
</dbReference>
<evidence type="ECO:0008006" key="3">
    <source>
        <dbReference type="Google" id="ProtNLM"/>
    </source>
</evidence>
<dbReference type="Pfam" id="PF14273">
    <property type="entry name" value="DUF4360"/>
    <property type="match status" value="1"/>
</dbReference>
<gene>
    <name evidence="1" type="ORF">CPB83DRAFT_900037</name>
</gene>
<reference evidence="1" key="1">
    <citation type="submission" date="2020-11" db="EMBL/GenBank/DDBJ databases">
        <authorList>
            <consortium name="DOE Joint Genome Institute"/>
            <person name="Ahrendt S."/>
            <person name="Riley R."/>
            <person name="Andreopoulos W."/>
            <person name="Labutti K."/>
            <person name="Pangilinan J."/>
            <person name="Ruiz-Duenas F.J."/>
            <person name="Barrasa J.M."/>
            <person name="Sanchez-Garcia M."/>
            <person name="Camarero S."/>
            <person name="Miyauchi S."/>
            <person name="Serrano A."/>
            <person name="Linde D."/>
            <person name="Babiker R."/>
            <person name="Drula E."/>
            <person name="Ayuso-Fernandez I."/>
            <person name="Pacheco R."/>
            <person name="Padilla G."/>
            <person name="Ferreira P."/>
            <person name="Barriuso J."/>
            <person name="Kellner H."/>
            <person name="Castanera R."/>
            <person name="Alfaro M."/>
            <person name="Ramirez L."/>
            <person name="Pisabarro A.G."/>
            <person name="Kuo A."/>
            <person name="Tritt A."/>
            <person name="Lipzen A."/>
            <person name="He G."/>
            <person name="Yan M."/>
            <person name="Ng V."/>
            <person name="Cullen D."/>
            <person name="Martin F."/>
            <person name="Rosso M.-N."/>
            <person name="Henrissat B."/>
            <person name="Hibbett D."/>
            <person name="Martinez A.T."/>
            <person name="Grigoriev I.V."/>
        </authorList>
    </citation>
    <scope>NUCLEOTIDE SEQUENCE</scope>
    <source>
        <strain evidence="1">CBS 506.95</strain>
    </source>
</reference>
<keyword evidence="2" id="KW-1185">Reference proteome</keyword>
<name>A0A9P6E3S4_9AGAR</name>
<dbReference type="OrthoDB" id="152248at2759"/>
<dbReference type="PANTHER" id="PTHR38847">
    <property type="match status" value="1"/>
</dbReference>
<proteinExistence type="predicted"/>
<dbReference type="AlphaFoldDB" id="A0A9P6E3S4"/>
<protein>
    <recommendedName>
        <fullName evidence="3">Secreted protein</fullName>
    </recommendedName>
</protein>
<evidence type="ECO:0000313" key="1">
    <source>
        <dbReference type="EMBL" id="KAF9522008.1"/>
    </source>
</evidence>
<dbReference type="PANTHER" id="PTHR38847:SF1">
    <property type="entry name" value="PSEUDOURIDINE SYNTHASE RSUA_RLUA-LIKE DOMAIN-CONTAINING PROTEIN"/>
    <property type="match status" value="1"/>
</dbReference>
<dbReference type="EMBL" id="MU157967">
    <property type="protein sequence ID" value="KAF9522008.1"/>
    <property type="molecule type" value="Genomic_DNA"/>
</dbReference>